<sequence>MPSTPYPGPLPTSPRSVPPQLRNSWQLSTSSLNTISSHESRFHEHLPPPTPPSQSGRWDPVSRVGSMFIPSMIIYPGPPPPLPPRSPSRPSRPARTESQDDVIPPSATYVDAPSKFSPDTPTAPTFPASAFRFPKMPIKDRTVDNVDVERGMPQRTASTKTTFSHRLSRKIEAMRQFVNLPYPFHAGLPAPLPPKIPPIPQPHSQLETGEADVSPISPANRTDSDSLRPLLLAQQARAPSPNYGYPRRMSVSLPVSVEIEHYEKRERSMFDRHGRPLGADKAKDDKKKKKRRLCIIIILVIIIIILATLGGVFGSRAAKSSSTVTTSSNSTVPTEVPIVTYTVQPTVAPVTLPGTTYLTTATATVTFTTTPTPKPSSTSATPTATPLSPALQNCLTQFQISAPSNPLGYPCGTCASLVATLPNDLAPGFVGSPTDPNTGGVSAGKLLQFCSLQTVFLASANSTSGSKNPFTSLNWMNNCDPCSGWSGVTCDSTGRVTQLQMTFPAVPQALSEASMSGMVGMQSLQITGNGQLPAGGLPQSLLQLTSLVTLHLQTTGLTQLSDNAFDALKALQQLTLAGNSNLGKTLPSSVSQLPLTSLVVNGQDLQTDLTSLLTSSASFLTTLQTLDLSGNSLSSSIPASLSAFTALVDLNLSSNDLTSLPAALPSSLKVLDMHQNAALKGALPSQVCTMGLQACNFKGTNVSASSCGVCQFGAS</sequence>
<evidence type="ECO:0000256" key="4">
    <source>
        <dbReference type="SAM" id="Phobius"/>
    </source>
</evidence>
<dbReference type="InParanoid" id="A0A165IYM6"/>
<keyword evidence="2" id="KW-0677">Repeat</keyword>
<dbReference type="PANTHER" id="PTHR48057">
    <property type="entry name" value="LEUCINE-RICH REPEAT SERINE/THREONINE-PROTEIN KINASE 1"/>
    <property type="match status" value="1"/>
</dbReference>
<keyword evidence="4" id="KW-1133">Transmembrane helix</keyword>
<feature type="compositionally biased region" description="Polar residues" evidence="3">
    <location>
        <begin position="21"/>
        <end position="37"/>
    </location>
</feature>
<protein>
    <recommendedName>
        <fullName evidence="7">L domain-like protein</fullName>
    </recommendedName>
</protein>
<dbReference type="Proteomes" id="UP000076842">
    <property type="component" value="Unassembled WGS sequence"/>
</dbReference>
<dbReference type="InterPro" id="IPR052595">
    <property type="entry name" value="LRRC69/RLP"/>
</dbReference>
<evidence type="ECO:0000256" key="3">
    <source>
        <dbReference type="SAM" id="MobiDB-lite"/>
    </source>
</evidence>
<dbReference type="Gene3D" id="3.80.10.10">
    <property type="entry name" value="Ribonuclease Inhibitor"/>
    <property type="match status" value="1"/>
</dbReference>
<name>A0A165IYM6_9BASI</name>
<feature type="transmembrane region" description="Helical" evidence="4">
    <location>
        <begin position="293"/>
        <end position="313"/>
    </location>
</feature>
<keyword evidence="4" id="KW-0472">Membrane</keyword>
<reference evidence="5 6" key="1">
    <citation type="journal article" date="2016" name="Mol. Biol. Evol.">
        <title>Comparative Genomics of Early-Diverging Mushroom-Forming Fungi Provides Insights into the Origins of Lignocellulose Decay Capabilities.</title>
        <authorList>
            <person name="Nagy L.G."/>
            <person name="Riley R."/>
            <person name="Tritt A."/>
            <person name="Adam C."/>
            <person name="Daum C."/>
            <person name="Floudas D."/>
            <person name="Sun H."/>
            <person name="Yadav J.S."/>
            <person name="Pangilinan J."/>
            <person name="Larsson K.H."/>
            <person name="Matsuura K."/>
            <person name="Barry K."/>
            <person name="Labutti K."/>
            <person name="Kuo R."/>
            <person name="Ohm R.A."/>
            <person name="Bhattacharya S.S."/>
            <person name="Shirouzu T."/>
            <person name="Yoshinaga Y."/>
            <person name="Martin F.M."/>
            <person name="Grigoriev I.V."/>
            <person name="Hibbett D.S."/>
        </authorList>
    </citation>
    <scope>NUCLEOTIDE SEQUENCE [LARGE SCALE GENOMIC DNA]</scope>
    <source>
        <strain evidence="5 6">HHB12733</strain>
    </source>
</reference>
<dbReference type="InterPro" id="IPR003591">
    <property type="entry name" value="Leu-rich_rpt_typical-subtyp"/>
</dbReference>
<evidence type="ECO:0008006" key="7">
    <source>
        <dbReference type="Google" id="ProtNLM"/>
    </source>
</evidence>
<accession>A0A165IYM6</accession>
<feature type="region of interest" description="Disordered" evidence="3">
    <location>
        <begin position="198"/>
        <end position="225"/>
    </location>
</feature>
<feature type="region of interest" description="Disordered" evidence="3">
    <location>
        <begin position="1"/>
        <end position="123"/>
    </location>
</feature>
<evidence type="ECO:0000256" key="2">
    <source>
        <dbReference type="ARBA" id="ARBA00022737"/>
    </source>
</evidence>
<dbReference type="Pfam" id="PF00560">
    <property type="entry name" value="LRR_1"/>
    <property type="match status" value="1"/>
</dbReference>
<evidence type="ECO:0000313" key="6">
    <source>
        <dbReference type="Proteomes" id="UP000076842"/>
    </source>
</evidence>
<keyword evidence="4" id="KW-0812">Transmembrane</keyword>
<organism evidence="5 6">
    <name type="scientific">Calocera cornea HHB12733</name>
    <dbReference type="NCBI Taxonomy" id="1353952"/>
    <lineage>
        <taxon>Eukaryota</taxon>
        <taxon>Fungi</taxon>
        <taxon>Dikarya</taxon>
        <taxon>Basidiomycota</taxon>
        <taxon>Agaricomycotina</taxon>
        <taxon>Dacrymycetes</taxon>
        <taxon>Dacrymycetales</taxon>
        <taxon>Dacrymycetaceae</taxon>
        <taxon>Calocera</taxon>
    </lineage>
</organism>
<dbReference type="OrthoDB" id="676979at2759"/>
<dbReference type="SUPFAM" id="SSF52058">
    <property type="entry name" value="L domain-like"/>
    <property type="match status" value="1"/>
</dbReference>
<dbReference type="AlphaFoldDB" id="A0A165IYM6"/>
<keyword evidence="6" id="KW-1185">Reference proteome</keyword>
<feature type="compositionally biased region" description="Pro residues" evidence="3">
    <location>
        <begin position="1"/>
        <end position="12"/>
    </location>
</feature>
<evidence type="ECO:0000313" key="5">
    <source>
        <dbReference type="EMBL" id="KZT61142.1"/>
    </source>
</evidence>
<feature type="compositionally biased region" description="Pro residues" evidence="3">
    <location>
        <begin position="76"/>
        <end position="87"/>
    </location>
</feature>
<dbReference type="SMART" id="SM00369">
    <property type="entry name" value="LRR_TYP"/>
    <property type="match status" value="4"/>
</dbReference>
<gene>
    <name evidence="5" type="ORF">CALCODRAFT_491530</name>
</gene>
<dbReference type="InterPro" id="IPR032675">
    <property type="entry name" value="LRR_dom_sf"/>
</dbReference>
<keyword evidence="1" id="KW-0433">Leucine-rich repeat</keyword>
<evidence type="ECO:0000256" key="1">
    <source>
        <dbReference type="ARBA" id="ARBA00022614"/>
    </source>
</evidence>
<proteinExistence type="predicted"/>
<dbReference type="EMBL" id="KV423925">
    <property type="protein sequence ID" value="KZT61142.1"/>
    <property type="molecule type" value="Genomic_DNA"/>
</dbReference>
<dbReference type="InterPro" id="IPR001611">
    <property type="entry name" value="Leu-rich_rpt"/>
</dbReference>
<dbReference type="STRING" id="1353952.A0A165IYM6"/>